<dbReference type="PANTHER" id="PTHR42700:SF1">
    <property type="entry name" value="SULFATE ADENYLYLTRANSFERASE"/>
    <property type="match status" value="1"/>
</dbReference>
<dbReference type="InterPro" id="IPR059117">
    <property type="entry name" value="APS_kinase_dom"/>
</dbReference>
<keyword evidence="3" id="KW-0418">Kinase</keyword>
<dbReference type="EC" id="2.7.1.25" evidence="3"/>
<name>A0A9E2KJV3_9FIRM</name>
<dbReference type="EMBL" id="JAHLFH010000053">
    <property type="protein sequence ID" value="MBU3819268.1"/>
    <property type="molecule type" value="Genomic_DNA"/>
</dbReference>
<evidence type="ECO:0000259" key="2">
    <source>
        <dbReference type="Pfam" id="PF01583"/>
    </source>
</evidence>
<evidence type="ECO:0000256" key="1">
    <source>
        <dbReference type="ARBA" id="ARBA00022679"/>
    </source>
</evidence>
<dbReference type="NCBIfam" id="NF004041">
    <property type="entry name" value="PRK05541.1"/>
    <property type="match status" value="1"/>
</dbReference>
<dbReference type="GO" id="GO:0019379">
    <property type="term" value="P:sulfate assimilation, phosphoadenylyl sulfate reduction by phosphoadenylyl-sulfate reductase (thioredoxin)"/>
    <property type="evidence" value="ECO:0007669"/>
    <property type="project" value="TreeGrafter"/>
</dbReference>
<dbReference type="SUPFAM" id="SSF52540">
    <property type="entry name" value="P-loop containing nucleoside triphosphate hydrolases"/>
    <property type="match status" value="1"/>
</dbReference>
<protein>
    <submittedName>
        <fullName evidence="3">Adenylyl-sulfate kinase</fullName>
        <ecNumber evidence="3">2.7.1.25</ecNumber>
    </submittedName>
</protein>
<dbReference type="GO" id="GO:0004781">
    <property type="term" value="F:sulfate adenylyltransferase (ATP) activity"/>
    <property type="evidence" value="ECO:0007669"/>
    <property type="project" value="TreeGrafter"/>
</dbReference>
<dbReference type="InterPro" id="IPR027417">
    <property type="entry name" value="P-loop_NTPase"/>
</dbReference>
<dbReference type="Gene3D" id="3.40.50.300">
    <property type="entry name" value="P-loop containing nucleotide triphosphate hydrolases"/>
    <property type="match status" value="1"/>
</dbReference>
<gene>
    <name evidence="3" type="ORF">H9864_02680</name>
</gene>
<accession>A0A9E2KJV3</accession>
<evidence type="ECO:0000313" key="3">
    <source>
        <dbReference type="EMBL" id="MBU3819268.1"/>
    </source>
</evidence>
<dbReference type="Pfam" id="PF01583">
    <property type="entry name" value="APS_kinase"/>
    <property type="match status" value="1"/>
</dbReference>
<comment type="caution">
    <text evidence="3">The sequence shown here is derived from an EMBL/GenBank/DDBJ whole genome shotgun (WGS) entry which is preliminary data.</text>
</comment>
<dbReference type="Proteomes" id="UP000824178">
    <property type="component" value="Unassembled WGS sequence"/>
</dbReference>
<keyword evidence="1 3" id="KW-0808">Transferase</keyword>
<proteinExistence type="predicted"/>
<dbReference type="PANTHER" id="PTHR42700">
    <property type="entry name" value="SULFATE ADENYLYLTRANSFERASE"/>
    <property type="match status" value="1"/>
</dbReference>
<organism evidence="3 4">
    <name type="scientific">Candidatus Faecalibacterium intestinavium</name>
    <dbReference type="NCBI Taxonomy" id="2838580"/>
    <lineage>
        <taxon>Bacteria</taxon>
        <taxon>Bacillati</taxon>
        <taxon>Bacillota</taxon>
        <taxon>Clostridia</taxon>
        <taxon>Eubacteriales</taxon>
        <taxon>Oscillospiraceae</taxon>
        <taxon>Faecalibacterium</taxon>
    </lineage>
</organism>
<dbReference type="GO" id="GO:0005737">
    <property type="term" value="C:cytoplasm"/>
    <property type="evidence" value="ECO:0007669"/>
    <property type="project" value="TreeGrafter"/>
</dbReference>
<dbReference type="AlphaFoldDB" id="A0A9E2KJV3"/>
<sequence length="190" mass="21573">MENKGTVYFFTGLSGAGKTTIGSLFYQHLKKKHPNAVLEDGDAMRQALANGKDETLSPEMQKLIANIDMNAHDYTYEGRLKGARVVFQWCKELAEQGKDVVVCSICMYDAVRQWNRENIANYREIYIKVSKDTLWKRDQKGLYSSGAKNVVGVDIPAEEPTQPDMIIYNEGDESPEEIVRRIEKKFGLDV</sequence>
<dbReference type="GO" id="GO:0010134">
    <property type="term" value="P:sulfate assimilation via adenylyl sulfate reduction"/>
    <property type="evidence" value="ECO:0007669"/>
    <property type="project" value="TreeGrafter"/>
</dbReference>
<reference evidence="3" key="1">
    <citation type="journal article" date="2021" name="PeerJ">
        <title>Extensive microbial diversity within the chicken gut microbiome revealed by metagenomics and culture.</title>
        <authorList>
            <person name="Gilroy R."/>
            <person name="Ravi A."/>
            <person name="Getino M."/>
            <person name="Pursley I."/>
            <person name="Horton D.L."/>
            <person name="Alikhan N.F."/>
            <person name="Baker D."/>
            <person name="Gharbi K."/>
            <person name="Hall N."/>
            <person name="Watson M."/>
            <person name="Adriaenssens E.M."/>
            <person name="Foster-Nyarko E."/>
            <person name="Jarju S."/>
            <person name="Secka A."/>
            <person name="Antonio M."/>
            <person name="Oren A."/>
            <person name="Chaudhuri R.R."/>
            <person name="La Ragione R."/>
            <person name="Hildebrand F."/>
            <person name="Pallen M.J."/>
        </authorList>
    </citation>
    <scope>NUCLEOTIDE SEQUENCE</scope>
    <source>
        <strain evidence="3">742</strain>
    </source>
</reference>
<dbReference type="InterPro" id="IPR050512">
    <property type="entry name" value="Sulf_AdTrans/APS_kinase"/>
</dbReference>
<feature type="domain" description="APS kinase" evidence="2">
    <location>
        <begin position="4"/>
        <end position="167"/>
    </location>
</feature>
<evidence type="ECO:0000313" key="4">
    <source>
        <dbReference type="Proteomes" id="UP000824178"/>
    </source>
</evidence>
<dbReference type="GO" id="GO:0004020">
    <property type="term" value="F:adenylylsulfate kinase activity"/>
    <property type="evidence" value="ECO:0007669"/>
    <property type="project" value="UniProtKB-EC"/>
</dbReference>
<reference evidence="3" key="2">
    <citation type="submission" date="2021-04" db="EMBL/GenBank/DDBJ databases">
        <authorList>
            <person name="Gilroy R."/>
        </authorList>
    </citation>
    <scope>NUCLEOTIDE SEQUENCE</scope>
    <source>
        <strain evidence="3">742</strain>
    </source>
</reference>